<reference evidence="1 2" key="2">
    <citation type="journal article" date="2022" name="Mol. Ecol. Resour.">
        <title>The genomes of chicory, endive, great burdock and yacon provide insights into Asteraceae paleo-polyploidization history and plant inulin production.</title>
        <authorList>
            <person name="Fan W."/>
            <person name="Wang S."/>
            <person name="Wang H."/>
            <person name="Wang A."/>
            <person name="Jiang F."/>
            <person name="Liu H."/>
            <person name="Zhao H."/>
            <person name="Xu D."/>
            <person name="Zhang Y."/>
        </authorList>
    </citation>
    <scope>NUCLEOTIDE SEQUENCE [LARGE SCALE GENOMIC DNA]</scope>
    <source>
        <strain evidence="2">cv. Punajuju</strain>
        <tissue evidence="1">Leaves</tissue>
    </source>
</reference>
<sequence length="153" mass="17390">MKVTQVFQDAANAGLSVCRTWAFADGGDKALQISPGAYDERVFQRVITRVNTITRIAYRDDTTIMAWELMNEPRCQADYSGRTVNGWVQEMASYVKSLDRHHLLEVGMEGFYGDTMPERKQINPGYQVGTDFISNNLVRGIDFATIHAYPDQW</sequence>
<keyword evidence="2" id="KW-1185">Reference proteome</keyword>
<dbReference type="EMBL" id="CM042011">
    <property type="protein sequence ID" value="KAI3767521.1"/>
    <property type="molecule type" value="Genomic_DNA"/>
</dbReference>
<evidence type="ECO:0000313" key="2">
    <source>
        <dbReference type="Proteomes" id="UP001055811"/>
    </source>
</evidence>
<name>A0ACB9F9M4_CICIN</name>
<comment type="caution">
    <text evidence="1">The sequence shown here is derived from an EMBL/GenBank/DDBJ whole genome shotgun (WGS) entry which is preliminary data.</text>
</comment>
<protein>
    <submittedName>
        <fullName evidence="1">Uncharacterized protein</fullName>
    </submittedName>
</protein>
<gene>
    <name evidence="1" type="ORF">L2E82_17696</name>
</gene>
<organism evidence="1 2">
    <name type="scientific">Cichorium intybus</name>
    <name type="common">Chicory</name>
    <dbReference type="NCBI Taxonomy" id="13427"/>
    <lineage>
        <taxon>Eukaryota</taxon>
        <taxon>Viridiplantae</taxon>
        <taxon>Streptophyta</taxon>
        <taxon>Embryophyta</taxon>
        <taxon>Tracheophyta</taxon>
        <taxon>Spermatophyta</taxon>
        <taxon>Magnoliopsida</taxon>
        <taxon>eudicotyledons</taxon>
        <taxon>Gunneridae</taxon>
        <taxon>Pentapetalae</taxon>
        <taxon>asterids</taxon>
        <taxon>campanulids</taxon>
        <taxon>Asterales</taxon>
        <taxon>Asteraceae</taxon>
        <taxon>Cichorioideae</taxon>
        <taxon>Cichorieae</taxon>
        <taxon>Cichoriinae</taxon>
        <taxon>Cichorium</taxon>
    </lineage>
</organism>
<accession>A0ACB9F9M4</accession>
<dbReference type="Proteomes" id="UP001055811">
    <property type="component" value="Linkage Group LG03"/>
</dbReference>
<reference evidence="2" key="1">
    <citation type="journal article" date="2022" name="Mol. Ecol. Resour.">
        <title>The genomes of chicory, endive, great burdock and yacon provide insights into Asteraceae palaeo-polyploidization history and plant inulin production.</title>
        <authorList>
            <person name="Fan W."/>
            <person name="Wang S."/>
            <person name="Wang H."/>
            <person name="Wang A."/>
            <person name="Jiang F."/>
            <person name="Liu H."/>
            <person name="Zhao H."/>
            <person name="Xu D."/>
            <person name="Zhang Y."/>
        </authorList>
    </citation>
    <scope>NUCLEOTIDE SEQUENCE [LARGE SCALE GENOMIC DNA]</scope>
    <source>
        <strain evidence="2">cv. Punajuju</strain>
    </source>
</reference>
<proteinExistence type="predicted"/>
<evidence type="ECO:0000313" key="1">
    <source>
        <dbReference type="EMBL" id="KAI3767521.1"/>
    </source>
</evidence>